<dbReference type="Pfam" id="PF08281">
    <property type="entry name" value="Sigma70_r4_2"/>
    <property type="match status" value="1"/>
</dbReference>
<dbReference type="GO" id="GO:0006352">
    <property type="term" value="P:DNA-templated transcription initiation"/>
    <property type="evidence" value="ECO:0007669"/>
    <property type="project" value="InterPro"/>
</dbReference>
<keyword evidence="5" id="KW-0804">Transcription</keyword>
<evidence type="ECO:0000256" key="1">
    <source>
        <dbReference type="ARBA" id="ARBA00010641"/>
    </source>
</evidence>
<evidence type="ECO:0000256" key="6">
    <source>
        <dbReference type="SAM" id="Phobius"/>
    </source>
</evidence>
<keyword evidence="2" id="KW-0805">Transcription regulation</keyword>
<dbReference type="InterPro" id="IPR036388">
    <property type="entry name" value="WH-like_DNA-bd_sf"/>
</dbReference>
<dbReference type="InterPro" id="IPR013324">
    <property type="entry name" value="RNA_pol_sigma_r3/r4-like"/>
</dbReference>
<feature type="transmembrane region" description="Helical" evidence="6">
    <location>
        <begin position="183"/>
        <end position="203"/>
    </location>
</feature>
<evidence type="ECO:0000259" key="7">
    <source>
        <dbReference type="Pfam" id="PF04542"/>
    </source>
</evidence>
<evidence type="ECO:0000256" key="4">
    <source>
        <dbReference type="ARBA" id="ARBA00023125"/>
    </source>
</evidence>
<reference evidence="9 10" key="1">
    <citation type="submission" date="2021-01" db="EMBL/GenBank/DDBJ databases">
        <title>Whole genome shotgun sequence of Catellatospora bangladeshensis NBRC 107357.</title>
        <authorList>
            <person name="Komaki H."/>
            <person name="Tamura T."/>
        </authorList>
    </citation>
    <scope>NUCLEOTIDE SEQUENCE [LARGE SCALE GENOMIC DNA]</scope>
    <source>
        <strain evidence="9 10">NBRC 107357</strain>
    </source>
</reference>
<evidence type="ECO:0000256" key="5">
    <source>
        <dbReference type="ARBA" id="ARBA00023163"/>
    </source>
</evidence>
<dbReference type="RefSeq" id="WP_308442759.1">
    <property type="nucleotide sequence ID" value="NZ_BONF01000027.1"/>
</dbReference>
<evidence type="ECO:0000259" key="8">
    <source>
        <dbReference type="Pfam" id="PF08281"/>
    </source>
</evidence>
<dbReference type="GO" id="GO:0016987">
    <property type="term" value="F:sigma factor activity"/>
    <property type="evidence" value="ECO:0007669"/>
    <property type="project" value="UniProtKB-KW"/>
</dbReference>
<dbReference type="SUPFAM" id="SSF88946">
    <property type="entry name" value="Sigma2 domain of RNA polymerase sigma factors"/>
    <property type="match status" value="1"/>
</dbReference>
<feature type="domain" description="RNA polymerase sigma-70 region 2" evidence="7">
    <location>
        <begin position="17"/>
        <end position="75"/>
    </location>
</feature>
<dbReference type="InterPro" id="IPR013249">
    <property type="entry name" value="RNA_pol_sigma70_r4_t2"/>
</dbReference>
<dbReference type="Pfam" id="PF04542">
    <property type="entry name" value="Sigma70_r2"/>
    <property type="match status" value="1"/>
</dbReference>
<evidence type="ECO:0000256" key="3">
    <source>
        <dbReference type="ARBA" id="ARBA00023082"/>
    </source>
</evidence>
<proteinExistence type="inferred from homology"/>
<dbReference type="PANTHER" id="PTHR43133">
    <property type="entry name" value="RNA POLYMERASE ECF-TYPE SIGMA FACTO"/>
    <property type="match status" value="1"/>
</dbReference>
<feature type="domain" description="RNA polymerase sigma factor 70 region 4 type 2" evidence="8">
    <location>
        <begin position="101"/>
        <end position="151"/>
    </location>
</feature>
<dbReference type="SUPFAM" id="SSF88659">
    <property type="entry name" value="Sigma3 and sigma4 domains of RNA polymerase sigma factors"/>
    <property type="match status" value="1"/>
</dbReference>
<evidence type="ECO:0008006" key="11">
    <source>
        <dbReference type="Google" id="ProtNLM"/>
    </source>
</evidence>
<dbReference type="InterPro" id="IPR007627">
    <property type="entry name" value="RNA_pol_sigma70_r2"/>
</dbReference>
<dbReference type="Gene3D" id="1.10.10.10">
    <property type="entry name" value="Winged helix-like DNA-binding domain superfamily/Winged helix DNA-binding domain"/>
    <property type="match status" value="1"/>
</dbReference>
<keyword evidence="3" id="KW-0731">Sigma factor</keyword>
<evidence type="ECO:0000256" key="2">
    <source>
        <dbReference type="ARBA" id="ARBA00023015"/>
    </source>
</evidence>
<dbReference type="NCBIfam" id="TIGR02983">
    <property type="entry name" value="SigE-fam_strep"/>
    <property type="match status" value="1"/>
</dbReference>
<gene>
    <name evidence="9" type="ORF">Cba03nite_45930</name>
</gene>
<dbReference type="Proteomes" id="UP000601223">
    <property type="component" value="Unassembled WGS sequence"/>
</dbReference>
<dbReference type="InterPro" id="IPR013325">
    <property type="entry name" value="RNA_pol_sigma_r2"/>
</dbReference>
<dbReference type="Gene3D" id="1.10.1740.10">
    <property type="match status" value="1"/>
</dbReference>
<dbReference type="InterPro" id="IPR039425">
    <property type="entry name" value="RNA_pol_sigma-70-like"/>
</dbReference>
<dbReference type="EMBL" id="BONF01000027">
    <property type="protein sequence ID" value="GIF83244.1"/>
    <property type="molecule type" value="Genomic_DNA"/>
</dbReference>
<evidence type="ECO:0000313" key="9">
    <source>
        <dbReference type="EMBL" id="GIF83244.1"/>
    </source>
</evidence>
<comment type="caution">
    <text evidence="9">The sequence shown here is derived from an EMBL/GenBank/DDBJ whole genome shotgun (WGS) entry which is preliminary data.</text>
</comment>
<keyword evidence="6" id="KW-0812">Transmembrane</keyword>
<dbReference type="PANTHER" id="PTHR43133:SF50">
    <property type="entry name" value="ECF RNA POLYMERASE SIGMA FACTOR SIGM"/>
    <property type="match status" value="1"/>
</dbReference>
<protein>
    <recommendedName>
        <fullName evidence="11">RNA polymerase sigma-70 factor (Sigma-E family)</fullName>
    </recommendedName>
</protein>
<dbReference type="NCBIfam" id="TIGR02937">
    <property type="entry name" value="sigma70-ECF"/>
    <property type="match status" value="1"/>
</dbReference>
<keyword evidence="6" id="KW-1133">Transmembrane helix</keyword>
<keyword evidence="4" id="KW-0238">DNA-binding</keyword>
<dbReference type="InterPro" id="IPR014325">
    <property type="entry name" value="RNA_pol_sigma-E_actinobac"/>
</dbReference>
<dbReference type="InterPro" id="IPR014284">
    <property type="entry name" value="RNA_pol_sigma-70_dom"/>
</dbReference>
<accession>A0A8J3JU73</accession>
<name>A0A8J3JU73_9ACTN</name>
<dbReference type="AlphaFoldDB" id="A0A8J3JU73"/>
<dbReference type="CDD" id="cd06171">
    <property type="entry name" value="Sigma70_r4"/>
    <property type="match status" value="1"/>
</dbReference>
<comment type="similarity">
    <text evidence="1">Belongs to the sigma-70 factor family. ECF subfamily.</text>
</comment>
<evidence type="ECO:0000313" key="10">
    <source>
        <dbReference type="Proteomes" id="UP000601223"/>
    </source>
</evidence>
<sequence>MNRFDGFHEFVVARGGALSRTAFLLTGEHHAAEDLVQSALAKAAARWRQIMEYGQPEAYIRRIMINEHISWWRRRPARPMAQVPEWPGPDEPRQVVDRVVLGRALDTLAPRQRAVVVLRYYEDLTEAETAAAMGCSIGTVKSQAHAALGKLRLALPMFAEQAGQYADAEAAVVQARRSRARRVAVGAALAVLPLALVAVLFAVRGGDTVPPPLTGTPSPSPSVRVQLPPLPTRLPDPRAGVAELPRDRGVGPASVVRYDLTSQRGQVLIDVLAGGSWYRMAVPDIRILTPVELSPDGRWLVWITPDAAFVRDLAGTTEHSLPGVTVVRWSPSSAWLLGYRAMADRFTLYSAPDWTESAMLARKGGWSVAGVLDTGEVLRLSSAGTGAELGVEAVDTRTGIVRALTVDLGGSLKQGELVRRHPAPLAGMYPTADGTAAIEVRDAPHGVKVLAYLQFSVSDGRVLHRFDLPRPAEPMNPNFLICYRGTELLWRGDDRLHVRSRPGGADTAVDLPPGRYRAPGCWSTF</sequence>
<organism evidence="9 10">
    <name type="scientific">Catellatospora bangladeshensis</name>
    <dbReference type="NCBI Taxonomy" id="310355"/>
    <lineage>
        <taxon>Bacteria</taxon>
        <taxon>Bacillati</taxon>
        <taxon>Actinomycetota</taxon>
        <taxon>Actinomycetes</taxon>
        <taxon>Micromonosporales</taxon>
        <taxon>Micromonosporaceae</taxon>
        <taxon>Catellatospora</taxon>
    </lineage>
</organism>
<keyword evidence="6" id="KW-0472">Membrane</keyword>
<dbReference type="GO" id="GO:0003677">
    <property type="term" value="F:DNA binding"/>
    <property type="evidence" value="ECO:0007669"/>
    <property type="project" value="UniProtKB-KW"/>
</dbReference>
<keyword evidence="10" id="KW-1185">Reference proteome</keyword>
<dbReference type="SUPFAM" id="SSF82171">
    <property type="entry name" value="DPP6 N-terminal domain-like"/>
    <property type="match status" value="1"/>
</dbReference>